<feature type="compositionally biased region" description="Pro residues" evidence="1">
    <location>
        <begin position="856"/>
        <end position="901"/>
    </location>
</feature>
<feature type="region of interest" description="Disordered" evidence="1">
    <location>
        <begin position="496"/>
        <end position="538"/>
    </location>
</feature>
<feature type="compositionally biased region" description="Basic and acidic residues" evidence="1">
    <location>
        <begin position="322"/>
        <end position="334"/>
    </location>
</feature>
<feature type="compositionally biased region" description="Pro residues" evidence="1">
    <location>
        <begin position="177"/>
        <end position="186"/>
    </location>
</feature>
<comment type="caution">
    <text evidence="2">The sequence shown here is derived from an EMBL/GenBank/DDBJ whole genome shotgun (WGS) entry which is preliminary data.</text>
</comment>
<feature type="compositionally biased region" description="Polar residues" evidence="1">
    <location>
        <begin position="1150"/>
        <end position="1159"/>
    </location>
</feature>
<feature type="compositionally biased region" description="Low complexity" evidence="1">
    <location>
        <begin position="835"/>
        <end position="847"/>
    </location>
</feature>
<feature type="region of interest" description="Disordered" evidence="1">
    <location>
        <begin position="594"/>
        <end position="672"/>
    </location>
</feature>
<feature type="compositionally biased region" description="Polar residues" evidence="1">
    <location>
        <begin position="1030"/>
        <end position="1043"/>
    </location>
</feature>
<feature type="compositionally biased region" description="Basic and acidic residues" evidence="1">
    <location>
        <begin position="188"/>
        <end position="199"/>
    </location>
</feature>
<dbReference type="EMBL" id="RSCD01000007">
    <property type="protein sequence ID" value="RSH91728.1"/>
    <property type="molecule type" value="Genomic_DNA"/>
</dbReference>
<evidence type="ECO:0000313" key="2">
    <source>
        <dbReference type="EMBL" id="RSH91728.1"/>
    </source>
</evidence>
<feature type="compositionally biased region" description="Polar residues" evidence="1">
    <location>
        <begin position="995"/>
        <end position="1004"/>
    </location>
</feature>
<feature type="compositionally biased region" description="Polar residues" evidence="1">
    <location>
        <begin position="528"/>
        <end position="538"/>
    </location>
</feature>
<feature type="region of interest" description="Disordered" evidence="1">
    <location>
        <begin position="1135"/>
        <end position="1204"/>
    </location>
</feature>
<keyword evidence="3" id="KW-1185">Reference proteome</keyword>
<gene>
    <name evidence="2" type="ORF">EHS25_009097</name>
</gene>
<feature type="compositionally biased region" description="Low complexity" evidence="1">
    <location>
        <begin position="219"/>
        <end position="236"/>
    </location>
</feature>
<sequence length="1204" mass="123853">MDDPWAAGPSWAGTSRSNANANADTTADTDADAGSTSPKTSKTALGMVMPRSPKQGFSADEADPWGQPSKSGAGGGSGSSASEGMRGDIHRPELGAGGVGAADLAQAKGWELEQEEESGWGETSSPKQEGREDVQREAEIAQSPESPITTSPKVRRKSSADHAGVWTLNSPKVETAPFPPQFPPESPLRSHDEPHEPESHTNQAAPPEIPLPTSPELASPPKTMTTMPTLPTFSSPKSATSPRLGFGHFPHDSFGSHASFADPGRDELGFGDSSMSISRTGTMPHSPSFGEDGFGGFSTALEGDPWGGGGWGAEPGPESEPEQGRGEGSRRRDSGFASIRAYTEGGDEGNVEVEEEEEGEGWGGVKSKMEVPPPTSGMDKDWEEAQWRIKVQEERAPRERIQRLQDGWREVAAAVIGLQKLEALTEAEESQLEAALRKLAGDTSETLRTLASIPSETNTYPPVLSNFTTHSTYQSAVSRPNPNPSSSLLHVAALHRARRRDTPESASGVNGGWMGRSRLGEPEHVTPSAPTQEETTRSKWSFWNRNKAAEKPLVTSGGGILEVKALTPTSATAVMPATAMAGTSGTTGTTAAIGTSGMAGVGPNTAIPGAHERHSTSTRSASITSIRPSQPSSPTLPTLHVDEAGHASPSGNVSPAPSASPGPGGPSAVSRFWGRFGRKSAQPNPSEVAGDAKDLELGEDDFSFLAEVPSLPVQQERGMADLLALEPRLEGTTSLENMLAASKPAALPQPLAPPPTAGPRAAALPAYGRSASQTSKFVAKMKVAPSDMDLLGGLDFDSPDTGAQGQSQPSPIGGMDQGPTGNPGSGPSMWDEFLSPSTSAAPSRTASLGIGRPPSSSTPPILPGPPMVRKPSSPSPGPITSTPPPPPSFSPPPILPGPPVQPLVKVPPVQTPATATAPAAAPSAGAPHDEFGDFDDFGSPRQGHAANGGFDDFGDFGNFAPSTSQSQQTHPTQPILSTQPIQLLAAPTPPFPILQNRTKNTSPNAFRASHLARSPPTSRSPETKRRSLDHTPTISLLTHSTSLKGRRWPAPPSPVAPALEPPPKAPAGGGAGAFPFLSPPPPGRSASATGFGKGAGDLLGGAGGGGEENGGGPANMGSLSTGMAGLNVLMPGSAPMVPNSSSGSGMGAGTTLSPSSHYTPSPIGLAPTPPRSSTPSSNPHPQAAATTNPKGGLSAQDLSFFDNL</sequence>
<evidence type="ECO:0000256" key="1">
    <source>
        <dbReference type="SAM" id="MobiDB-lite"/>
    </source>
</evidence>
<feature type="compositionally biased region" description="Polar residues" evidence="1">
    <location>
        <begin position="143"/>
        <end position="152"/>
    </location>
</feature>
<feature type="compositionally biased region" description="Low complexity" evidence="1">
    <location>
        <begin position="945"/>
        <end position="974"/>
    </location>
</feature>
<feature type="region of interest" description="Disordered" evidence="1">
    <location>
        <begin position="1"/>
        <end position="246"/>
    </location>
</feature>
<feature type="region of interest" description="Disordered" evidence="1">
    <location>
        <begin position="280"/>
        <end position="380"/>
    </location>
</feature>
<feature type="compositionally biased region" description="Pro residues" evidence="1">
    <location>
        <begin position="1049"/>
        <end position="1065"/>
    </location>
</feature>
<dbReference type="Proteomes" id="UP000279259">
    <property type="component" value="Unassembled WGS sequence"/>
</dbReference>
<feature type="compositionally biased region" description="Polar residues" evidence="1">
    <location>
        <begin position="34"/>
        <end position="43"/>
    </location>
</feature>
<evidence type="ECO:0000313" key="3">
    <source>
        <dbReference type="Proteomes" id="UP000279259"/>
    </source>
</evidence>
<organism evidence="2 3">
    <name type="scientific">Saitozyma podzolica</name>
    <dbReference type="NCBI Taxonomy" id="1890683"/>
    <lineage>
        <taxon>Eukaryota</taxon>
        <taxon>Fungi</taxon>
        <taxon>Dikarya</taxon>
        <taxon>Basidiomycota</taxon>
        <taxon>Agaricomycotina</taxon>
        <taxon>Tremellomycetes</taxon>
        <taxon>Tremellales</taxon>
        <taxon>Trimorphomycetaceae</taxon>
        <taxon>Saitozyma</taxon>
    </lineage>
</organism>
<feature type="compositionally biased region" description="Polar residues" evidence="1">
    <location>
        <begin position="801"/>
        <end position="810"/>
    </location>
</feature>
<name>A0A427YKU0_9TREE</name>
<protein>
    <submittedName>
        <fullName evidence="2">Uncharacterized protein</fullName>
    </submittedName>
</protein>
<feature type="compositionally biased region" description="Acidic residues" evidence="1">
    <location>
        <begin position="345"/>
        <end position="360"/>
    </location>
</feature>
<feature type="compositionally biased region" description="Low complexity" evidence="1">
    <location>
        <begin position="647"/>
        <end position="657"/>
    </location>
</feature>
<reference evidence="2 3" key="1">
    <citation type="submission" date="2018-11" db="EMBL/GenBank/DDBJ databases">
        <title>Genome sequence of Saitozyma podzolica DSM 27192.</title>
        <authorList>
            <person name="Aliyu H."/>
            <person name="Gorte O."/>
            <person name="Ochsenreither K."/>
        </authorList>
    </citation>
    <scope>NUCLEOTIDE SEQUENCE [LARGE SCALE GENOMIC DNA]</scope>
    <source>
        <strain evidence="2 3">DSM 27192</strain>
    </source>
</reference>
<accession>A0A427YKU0</accession>
<feature type="compositionally biased region" description="Low complexity" evidence="1">
    <location>
        <begin position="902"/>
        <end position="926"/>
    </location>
</feature>
<feature type="compositionally biased region" description="Low complexity" evidence="1">
    <location>
        <begin position="18"/>
        <end position="28"/>
    </location>
</feature>
<dbReference type="OrthoDB" id="2594812at2759"/>
<feature type="compositionally biased region" description="Gly residues" evidence="1">
    <location>
        <begin position="1091"/>
        <end position="1114"/>
    </location>
</feature>
<proteinExistence type="predicted"/>
<feature type="compositionally biased region" description="Basic and acidic residues" evidence="1">
    <location>
        <begin position="128"/>
        <end position="139"/>
    </location>
</feature>
<feature type="compositionally biased region" description="Low complexity" evidence="1">
    <location>
        <begin position="617"/>
        <end position="639"/>
    </location>
</feature>
<dbReference type="AlphaFoldDB" id="A0A427YKU0"/>
<dbReference type="STRING" id="1890683.A0A427YKU0"/>
<feature type="region of interest" description="Disordered" evidence="1">
    <location>
        <begin position="788"/>
        <end position="1118"/>
    </location>
</feature>